<sequence>MDTEHDTDIMTKEALDFGEWLSRVAVPALLRRRTRLSERRARATTLRDKMDPKRLIGYALILASVQSINLGRKDVSDIFASSAVADINAEE</sequence>
<accession>A0ACC0KNW5</accession>
<comment type="caution">
    <text evidence="1">The sequence shown here is derived from an EMBL/GenBank/DDBJ whole genome shotgun (WGS) entry which is preliminary data.</text>
</comment>
<gene>
    <name evidence="1" type="ORF">MSG28_010624</name>
</gene>
<evidence type="ECO:0000313" key="2">
    <source>
        <dbReference type="Proteomes" id="UP001064048"/>
    </source>
</evidence>
<organism evidence="1 2">
    <name type="scientific">Choristoneura fumiferana</name>
    <name type="common">Spruce budworm moth</name>
    <name type="synonym">Archips fumiferana</name>
    <dbReference type="NCBI Taxonomy" id="7141"/>
    <lineage>
        <taxon>Eukaryota</taxon>
        <taxon>Metazoa</taxon>
        <taxon>Ecdysozoa</taxon>
        <taxon>Arthropoda</taxon>
        <taxon>Hexapoda</taxon>
        <taxon>Insecta</taxon>
        <taxon>Pterygota</taxon>
        <taxon>Neoptera</taxon>
        <taxon>Endopterygota</taxon>
        <taxon>Lepidoptera</taxon>
        <taxon>Glossata</taxon>
        <taxon>Ditrysia</taxon>
        <taxon>Tortricoidea</taxon>
        <taxon>Tortricidae</taxon>
        <taxon>Tortricinae</taxon>
        <taxon>Choristoneura</taxon>
    </lineage>
</organism>
<dbReference type="EMBL" id="CM046118">
    <property type="protein sequence ID" value="KAI8437960.1"/>
    <property type="molecule type" value="Genomic_DNA"/>
</dbReference>
<evidence type="ECO:0000313" key="1">
    <source>
        <dbReference type="EMBL" id="KAI8437960.1"/>
    </source>
</evidence>
<proteinExistence type="predicted"/>
<keyword evidence="2" id="KW-1185">Reference proteome</keyword>
<dbReference type="Proteomes" id="UP001064048">
    <property type="component" value="Chromosome 18"/>
</dbReference>
<name>A0ACC0KNW5_CHOFU</name>
<protein>
    <submittedName>
        <fullName evidence="1">Uncharacterized protein</fullName>
    </submittedName>
</protein>
<reference evidence="1 2" key="1">
    <citation type="journal article" date="2022" name="Genome Biol. Evol.">
        <title>The Spruce Budworm Genome: Reconstructing the Evolutionary History of Antifreeze Proteins.</title>
        <authorList>
            <person name="Beliveau C."/>
            <person name="Gagne P."/>
            <person name="Picq S."/>
            <person name="Vernygora O."/>
            <person name="Keeling C.I."/>
            <person name="Pinkney K."/>
            <person name="Doucet D."/>
            <person name="Wen F."/>
            <person name="Johnston J.S."/>
            <person name="Maaroufi H."/>
            <person name="Boyle B."/>
            <person name="Laroche J."/>
            <person name="Dewar K."/>
            <person name="Juretic N."/>
            <person name="Blackburn G."/>
            <person name="Nisole A."/>
            <person name="Brunet B."/>
            <person name="Brandao M."/>
            <person name="Lumley L."/>
            <person name="Duan J."/>
            <person name="Quan G."/>
            <person name="Lucarotti C.J."/>
            <person name="Roe A.D."/>
            <person name="Sperling F.A.H."/>
            <person name="Levesque R.C."/>
            <person name="Cusson M."/>
        </authorList>
    </citation>
    <scope>NUCLEOTIDE SEQUENCE [LARGE SCALE GENOMIC DNA]</scope>
    <source>
        <strain evidence="1">Glfc:IPQL:Cfum</strain>
    </source>
</reference>